<proteinExistence type="predicted"/>
<dbReference type="Proteomes" id="UP001189429">
    <property type="component" value="Unassembled WGS sequence"/>
</dbReference>
<dbReference type="SUPFAM" id="SSF81271">
    <property type="entry name" value="TGS-like"/>
    <property type="match status" value="1"/>
</dbReference>
<evidence type="ECO:0000313" key="2">
    <source>
        <dbReference type="Proteomes" id="UP001189429"/>
    </source>
</evidence>
<protein>
    <submittedName>
        <fullName evidence="1">Uncharacterized protein</fullName>
    </submittedName>
</protein>
<gene>
    <name evidence="1" type="ORF">PCOR1329_LOCUS55355</name>
</gene>
<organism evidence="1 2">
    <name type="scientific">Prorocentrum cordatum</name>
    <dbReference type="NCBI Taxonomy" id="2364126"/>
    <lineage>
        <taxon>Eukaryota</taxon>
        <taxon>Sar</taxon>
        <taxon>Alveolata</taxon>
        <taxon>Dinophyceae</taxon>
        <taxon>Prorocentrales</taxon>
        <taxon>Prorocentraceae</taxon>
        <taxon>Prorocentrum</taxon>
    </lineage>
</organism>
<dbReference type="Gene3D" id="3.10.20.30">
    <property type="match status" value="1"/>
</dbReference>
<comment type="caution">
    <text evidence="1">The sequence shown here is derived from an EMBL/GenBank/DDBJ whole genome shotgun (WGS) entry which is preliminary data.</text>
</comment>
<keyword evidence="2" id="KW-1185">Reference proteome</keyword>
<dbReference type="EMBL" id="CAUYUJ010016784">
    <property type="protein sequence ID" value="CAK0868814.1"/>
    <property type="molecule type" value="Genomic_DNA"/>
</dbReference>
<accession>A0ABN9V7T3</accession>
<name>A0ABN9V7T3_9DINO</name>
<dbReference type="InterPro" id="IPR012675">
    <property type="entry name" value="Beta-grasp_dom_sf"/>
</dbReference>
<reference evidence="1" key="1">
    <citation type="submission" date="2023-10" db="EMBL/GenBank/DDBJ databases">
        <authorList>
            <person name="Chen Y."/>
            <person name="Shah S."/>
            <person name="Dougan E. K."/>
            <person name="Thang M."/>
            <person name="Chan C."/>
        </authorList>
    </citation>
    <scope>NUCLEOTIDE SEQUENCE [LARGE SCALE GENOMIC DNA]</scope>
</reference>
<evidence type="ECO:0000313" key="1">
    <source>
        <dbReference type="EMBL" id="CAK0868814.1"/>
    </source>
</evidence>
<dbReference type="InterPro" id="IPR012676">
    <property type="entry name" value="TGS-like"/>
</dbReference>
<sequence>MSWDLWGWVQVVNTSQRWGSEVLAPGLASALGSLPGAGRDGAGHIAVPVPDARLEALARLERTRPVQATVEVAEAEGGVEDELAHAVGGALGAGGPPELSGRLLAFLRGSAAVVLAVPCPGGGGASPVAWLEAAEGALVASDLEALEQQTCKAGATGAAAELDLAKLGKALKGSKDPAVKRDAESLARDVVAPGLESLRARLRAGLPARGARPGLEGGAEAGGAPFPALDARFEELAKGWLNVVVTWRPLLLVADVPEAEAAGGSGAAAELAAHAGRRGLPCVAACLALERERVALLEEPDFFREYLASLGLAGEGADGAGGWRSQASEVVHRLPPLLNLLTYYTAGEKEAKAWMCPRVRRDGSSLPFRLAGGPAAPGAAEGDGVPAALAARAIHTSFESRAKGVLVWKFEDLEALGPAEAGPGAKERARAAGKMQKRAAHALLQEGEVVEFTLG</sequence>